<dbReference type="PANTHER" id="PTHR12475">
    <property type="match status" value="1"/>
</dbReference>
<evidence type="ECO:0000313" key="1">
    <source>
        <dbReference type="EMBL" id="SOE72653.1"/>
    </source>
</evidence>
<dbReference type="RefSeq" id="WP_229671397.1">
    <property type="nucleotide sequence ID" value="NZ_BMLC01000004.1"/>
</dbReference>
<dbReference type="SUPFAM" id="SSF54637">
    <property type="entry name" value="Thioesterase/thiol ester dehydrase-isomerase"/>
    <property type="match status" value="1"/>
</dbReference>
<protein>
    <submittedName>
        <fullName evidence="1">Acyl-CoA thioesterase FadM</fullName>
    </submittedName>
</protein>
<dbReference type="EMBL" id="OCST01000005">
    <property type="protein sequence ID" value="SOE72653.1"/>
    <property type="molecule type" value="Genomic_DNA"/>
</dbReference>
<dbReference type="PANTHER" id="PTHR12475:SF4">
    <property type="entry name" value="PROTEIN THEM6"/>
    <property type="match status" value="1"/>
</dbReference>
<accession>A0A2C9A127</accession>
<dbReference type="AlphaFoldDB" id="A0A2C9A127"/>
<evidence type="ECO:0000313" key="2">
    <source>
        <dbReference type="Proteomes" id="UP000219440"/>
    </source>
</evidence>
<gene>
    <name evidence="1" type="ORF">SAMN06296378_2571</name>
</gene>
<reference evidence="1 2" key="1">
    <citation type="submission" date="2017-09" db="EMBL/GenBank/DDBJ databases">
        <authorList>
            <person name="Ehlers B."/>
            <person name="Leendertz F.H."/>
        </authorList>
    </citation>
    <scope>NUCLEOTIDE SEQUENCE [LARGE SCALE GENOMIC DNA]</scope>
    <source>
        <strain evidence="1 2">CGMCC 1.05381</strain>
    </source>
</reference>
<dbReference type="InterPro" id="IPR029069">
    <property type="entry name" value="HotDog_dom_sf"/>
</dbReference>
<proteinExistence type="predicted"/>
<dbReference type="CDD" id="cd00586">
    <property type="entry name" value="4HBT"/>
    <property type="match status" value="1"/>
</dbReference>
<keyword evidence="2" id="KW-1185">Reference proteome</keyword>
<dbReference type="Proteomes" id="UP000219440">
    <property type="component" value="Unassembled WGS sequence"/>
</dbReference>
<dbReference type="InterPro" id="IPR051490">
    <property type="entry name" value="THEM6_lcsJ_thioesterase"/>
</dbReference>
<dbReference type="Gene3D" id="3.10.129.10">
    <property type="entry name" value="Hotdog Thioesterase"/>
    <property type="match status" value="1"/>
</dbReference>
<dbReference type="Pfam" id="PF13279">
    <property type="entry name" value="4HBT_2"/>
    <property type="match status" value="1"/>
</dbReference>
<organism evidence="1 2">
    <name type="scientific">Salinibacterium xinjiangense</name>
    <dbReference type="NCBI Taxonomy" id="386302"/>
    <lineage>
        <taxon>Bacteria</taxon>
        <taxon>Bacillati</taxon>
        <taxon>Actinomycetota</taxon>
        <taxon>Actinomycetes</taxon>
        <taxon>Micrococcales</taxon>
        <taxon>Microbacteriaceae</taxon>
        <taxon>Salinibacterium</taxon>
    </lineage>
</organism>
<sequence>MIFRTLTHMLRSRGRSALGLHDVGRVAMRVLPTDLDVLQHMNNGVYFSIMDLGRMDLMIRSGLWPKMRARGYYSVMANETATFRKSLHPWQKFDLETKIVGYDAKAAYLEQRFVVDGEIFTSAMTRLRFLKKGGGAVSMQELAELAGVDVSTMSPPEWTAHWNDNITLPPTRGPAPSDWN</sequence>
<name>A0A2C9A127_9MICO</name>